<evidence type="ECO:0000313" key="1">
    <source>
        <dbReference type="EMBL" id="KAK7368072.1"/>
    </source>
</evidence>
<dbReference type="Proteomes" id="UP001374584">
    <property type="component" value="Unassembled WGS sequence"/>
</dbReference>
<protein>
    <submittedName>
        <fullName evidence="1">Uncharacterized protein</fullName>
    </submittedName>
</protein>
<dbReference type="EMBL" id="JAYMYR010000004">
    <property type="protein sequence ID" value="KAK7368072.1"/>
    <property type="molecule type" value="Genomic_DNA"/>
</dbReference>
<comment type="caution">
    <text evidence="1">The sequence shown here is derived from an EMBL/GenBank/DDBJ whole genome shotgun (WGS) entry which is preliminary data.</text>
</comment>
<dbReference type="AlphaFoldDB" id="A0AAN9RDI1"/>
<evidence type="ECO:0000313" key="2">
    <source>
        <dbReference type="Proteomes" id="UP001374584"/>
    </source>
</evidence>
<reference evidence="1 2" key="1">
    <citation type="submission" date="2024-01" db="EMBL/GenBank/DDBJ databases">
        <title>The genomes of 5 underutilized Papilionoideae crops provide insights into root nodulation and disease resistanc.</title>
        <authorList>
            <person name="Jiang F."/>
        </authorList>
    </citation>
    <scope>NUCLEOTIDE SEQUENCE [LARGE SCALE GENOMIC DNA]</scope>
    <source>
        <strain evidence="1">JINMINGXINNONG_FW02</strain>
        <tissue evidence="1">Leaves</tissue>
    </source>
</reference>
<organism evidence="1 2">
    <name type="scientific">Phaseolus coccineus</name>
    <name type="common">Scarlet runner bean</name>
    <name type="synonym">Phaseolus multiflorus</name>
    <dbReference type="NCBI Taxonomy" id="3886"/>
    <lineage>
        <taxon>Eukaryota</taxon>
        <taxon>Viridiplantae</taxon>
        <taxon>Streptophyta</taxon>
        <taxon>Embryophyta</taxon>
        <taxon>Tracheophyta</taxon>
        <taxon>Spermatophyta</taxon>
        <taxon>Magnoliopsida</taxon>
        <taxon>eudicotyledons</taxon>
        <taxon>Gunneridae</taxon>
        <taxon>Pentapetalae</taxon>
        <taxon>rosids</taxon>
        <taxon>fabids</taxon>
        <taxon>Fabales</taxon>
        <taxon>Fabaceae</taxon>
        <taxon>Papilionoideae</taxon>
        <taxon>50 kb inversion clade</taxon>
        <taxon>NPAAA clade</taxon>
        <taxon>indigoferoid/millettioid clade</taxon>
        <taxon>Phaseoleae</taxon>
        <taxon>Phaseolus</taxon>
    </lineage>
</organism>
<accession>A0AAN9RDI1</accession>
<name>A0AAN9RDI1_PHACN</name>
<gene>
    <name evidence="1" type="ORF">VNO80_10094</name>
</gene>
<proteinExistence type="predicted"/>
<sequence length="79" mass="8787">MTGGENNLKLEGQDGPLKKSLRTLIIVVVKERKEVRIELNGVYVPYPALKVMHVGRGQGEWGHAYAVTQAPLHSFPSNY</sequence>
<keyword evidence="2" id="KW-1185">Reference proteome</keyword>